<dbReference type="Proteomes" id="UP001626536">
    <property type="component" value="Chromosome"/>
</dbReference>
<name>A0ABZ0HP78_9HYPH</name>
<dbReference type="PANTHER" id="PTHR24221">
    <property type="entry name" value="ATP-BINDING CASSETTE SUB-FAMILY B"/>
    <property type="match status" value="1"/>
</dbReference>
<reference evidence="10 11" key="1">
    <citation type="submission" date="2023-10" db="EMBL/GenBank/DDBJ databases">
        <title>Novel methanotroph of the genus Methylocapsa from a subarctic wetland.</title>
        <authorList>
            <person name="Belova S.E."/>
            <person name="Oshkin I.Y."/>
            <person name="Miroshnikov K."/>
            <person name="Dedysh S.N."/>
        </authorList>
    </citation>
    <scope>NUCLEOTIDE SEQUENCE [LARGE SCALE GENOMIC DNA]</scope>
    <source>
        <strain evidence="10 11">RX1</strain>
    </source>
</reference>
<evidence type="ECO:0000256" key="3">
    <source>
        <dbReference type="ARBA" id="ARBA00022692"/>
    </source>
</evidence>
<keyword evidence="11" id="KW-1185">Reference proteome</keyword>
<dbReference type="PROSITE" id="PS00211">
    <property type="entry name" value="ABC_TRANSPORTER_1"/>
    <property type="match status" value="1"/>
</dbReference>
<keyword evidence="3 8" id="KW-0812">Transmembrane</keyword>
<dbReference type="InterPro" id="IPR003593">
    <property type="entry name" value="AAA+_ATPase"/>
</dbReference>
<accession>A0ABZ0HP78</accession>
<evidence type="ECO:0000256" key="5">
    <source>
        <dbReference type="ARBA" id="ARBA00022840"/>
    </source>
</evidence>
<comment type="similarity">
    <text evidence="2">Belongs to the ABC transporter superfamily.</text>
</comment>
<evidence type="ECO:0000256" key="7">
    <source>
        <dbReference type="ARBA" id="ARBA00023136"/>
    </source>
</evidence>
<dbReference type="InterPro" id="IPR027417">
    <property type="entry name" value="P-loop_NTPase"/>
</dbReference>
<dbReference type="InterPro" id="IPR036640">
    <property type="entry name" value="ABC1_TM_sf"/>
</dbReference>
<proteinExistence type="inferred from homology"/>
<dbReference type="InterPro" id="IPR003439">
    <property type="entry name" value="ABC_transporter-like_ATP-bd"/>
</dbReference>
<dbReference type="Pfam" id="PF00664">
    <property type="entry name" value="ABC_membrane"/>
    <property type="match status" value="1"/>
</dbReference>
<dbReference type="Gene3D" id="1.20.1560.10">
    <property type="entry name" value="ABC transporter type 1, transmembrane domain"/>
    <property type="match status" value="1"/>
</dbReference>
<evidence type="ECO:0000256" key="8">
    <source>
        <dbReference type="SAM" id="Phobius"/>
    </source>
</evidence>
<keyword evidence="5 10" id="KW-0067">ATP-binding</keyword>
<gene>
    <name evidence="10" type="ORF">RZS28_14995</name>
</gene>
<dbReference type="RefSeq" id="WP_407338541.1">
    <property type="nucleotide sequence ID" value="NZ_CP136862.1"/>
</dbReference>
<feature type="transmembrane region" description="Helical" evidence="8">
    <location>
        <begin position="168"/>
        <end position="190"/>
    </location>
</feature>
<feature type="transmembrane region" description="Helical" evidence="8">
    <location>
        <begin position="66"/>
        <end position="89"/>
    </location>
</feature>
<dbReference type="InterPro" id="IPR011527">
    <property type="entry name" value="ABC1_TM_dom"/>
</dbReference>
<evidence type="ECO:0000256" key="1">
    <source>
        <dbReference type="ARBA" id="ARBA00004651"/>
    </source>
</evidence>
<feature type="transmembrane region" description="Helical" evidence="8">
    <location>
        <begin position="141"/>
        <end position="161"/>
    </location>
</feature>
<evidence type="ECO:0000256" key="6">
    <source>
        <dbReference type="ARBA" id="ARBA00022989"/>
    </source>
</evidence>
<dbReference type="SUPFAM" id="SSF52540">
    <property type="entry name" value="P-loop containing nucleoside triphosphate hydrolases"/>
    <property type="match status" value="1"/>
</dbReference>
<keyword evidence="4" id="KW-0547">Nucleotide-binding</keyword>
<dbReference type="InterPro" id="IPR039421">
    <property type="entry name" value="Type_1_exporter"/>
</dbReference>
<evidence type="ECO:0000313" key="10">
    <source>
        <dbReference type="EMBL" id="WOJ89097.1"/>
    </source>
</evidence>
<dbReference type="SUPFAM" id="SSF90123">
    <property type="entry name" value="ABC transporter transmembrane region"/>
    <property type="match status" value="1"/>
</dbReference>
<feature type="domain" description="AAA+ ATPase" evidence="9">
    <location>
        <begin position="370"/>
        <end position="556"/>
    </location>
</feature>
<organism evidence="10 11">
    <name type="scientific">Methylocapsa polymorpha</name>
    <dbReference type="NCBI Taxonomy" id="3080828"/>
    <lineage>
        <taxon>Bacteria</taxon>
        <taxon>Pseudomonadati</taxon>
        <taxon>Pseudomonadota</taxon>
        <taxon>Alphaproteobacteria</taxon>
        <taxon>Hyphomicrobiales</taxon>
        <taxon>Beijerinckiaceae</taxon>
        <taxon>Methylocapsa</taxon>
    </lineage>
</organism>
<evidence type="ECO:0000313" key="11">
    <source>
        <dbReference type="Proteomes" id="UP001626536"/>
    </source>
</evidence>
<protein>
    <submittedName>
        <fullName evidence="10">ABC transporter ATP-binding protein</fullName>
    </submittedName>
</protein>
<dbReference type="Gene3D" id="3.40.50.300">
    <property type="entry name" value="P-loop containing nucleotide triphosphate hydrolases"/>
    <property type="match status" value="1"/>
</dbReference>
<keyword evidence="6 8" id="KW-1133">Transmembrane helix</keyword>
<evidence type="ECO:0000256" key="2">
    <source>
        <dbReference type="ARBA" id="ARBA00005417"/>
    </source>
</evidence>
<dbReference type="InterPro" id="IPR017871">
    <property type="entry name" value="ABC_transporter-like_CS"/>
</dbReference>
<dbReference type="Pfam" id="PF00005">
    <property type="entry name" value="ABC_tran"/>
    <property type="match status" value="1"/>
</dbReference>
<sequence length="601" mass="64629">MSASSFAQVLRFVWRYWSQSPRKFAALVVLRVVSSLVDVATPFAAGGLVDALATREDRDPARGIEALAWLLALVLAFQCLRSAIEFIVIQFTGAAMKQLVGDAFASVQRFSADWHTNSFAGATVRKITRGMWAFDSLTDAMVFQFAPAFIIVLTISSIFLVRWPMLGVLVTLSILAYLAVSIGLSVAWVAPASSAAQAYDSRISAVLADCFTANPVVKAFAAETREEASFARLTEEWKARTLVSWNRGAWTGVAQSGVLLAMQAVMLGAGLWLWARGAAGAGDMASLVSVQLLVRGYLRDIGQHVRNAQRAINEMEDVAVFCETEPHVDDLPGAKALVVTHGRILFDDVTFGYAGAAEPLYDRFSLEIGAGEKIGLVGVSGAGKSTFVKLLQRLYDLDGGRILIDGQDIAKVSQASLRRAIGLVPQDPALFHRSIADNIAYGRPDATPAAIAKAAALAHADIFVDRLPNGYRTLVGERGVKLSGGERQRVAIARAILAATPILVLDEATSSLDSLSEALIRDAIDHLSAGRTTIVVAHRLSTVQRLDRILVFEAGRVVEEGAHKDLVVKPGGVYRRLFETQSAPAFSDASETRQQIHGLAS</sequence>
<evidence type="ECO:0000256" key="4">
    <source>
        <dbReference type="ARBA" id="ARBA00022741"/>
    </source>
</evidence>
<dbReference type="EMBL" id="CP136862">
    <property type="protein sequence ID" value="WOJ89097.1"/>
    <property type="molecule type" value="Genomic_DNA"/>
</dbReference>
<dbReference type="PANTHER" id="PTHR24221:SF654">
    <property type="entry name" value="ATP-BINDING CASSETTE SUB-FAMILY B MEMBER 6"/>
    <property type="match status" value="1"/>
</dbReference>
<evidence type="ECO:0000259" key="9">
    <source>
        <dbReference type="SMART" id="SM00382"/>
    </source>
</evidence>
<comment type="subcellular location">
    <subcellularLocation>
        <location evidence="1">Cell membrane</location>
        <topology evidence="1">Multi-pass membrane protein</topology>
    </subcellularLocation>
</comment>
<dbReference type="GO" id="GO:0005524">
    <property type="term" value="F:ATP binding"/>
    <property type="evidence" value="ECO:0007669"/>
    <property type="project" value="UniProtKB-KW"/>
</dbReference>
<dbReference type="SMART" id="SM00382">
    <property type="entry name" value="AAA"/>
    <property type="match status" value="1"/>
</dbReference>
<feature type="transmembrane region" description="Helical" evidence="8">
    <location>
        <begin position="253"/>
        <end position="274"/>
    </location>
</feature>
<keyword evidence="7 8" id="KW-0472">Membrane</keyword>